<dbReference type="Gene3D" id="2.130.10.10">
    <property type="entry name" value="YVTN repeat-like/Quinoprotein amine dehydrogenase"/>
    <property type="match status" value="1"/>
</dbReference>
<dbReference type="PANTHER" id="PTHR46947:SF1">
    <property type="entry name" value="WD REPEAT-CONTAINING PROTEIN 73"/>
    <property type="match status" value="1"/>
</dbReference>
<dbReference type="InterPro" id="IPR015943">
    <property type="entry name" value="WD40/YVTN_repeat-like_dom_sf"/>
</dbReference>
<organism evidence="1 2">
    <name type="scientific">Astyanax mexicanus</name>
    <name type="common">Blind cave fish</name>
    <name type="synonym">Astyanax fasciatus mexicanus</name>
    <dbReference type="NCBI Taxonomy" id="7994"/>
    <lineage>
        <taxon>Eukaryota</taxon>
        <taxon>Metazoa</taxon>
        <taxon>Chordata</taxon>
        <taxon>Craniata</taxon>
        <taxon>Vertebrata</taxon>
        <taxon>Euteleostomi</taxon>
        <taxon>Actinopterygii</taxon>
        <taxon>Neopterygii</taxon>
        <taxon>Teleostei</taxon>
        <taxon>Ostariophysi</taxon>
        <taxon>Characiformes</taxon>
        <taxon>Characoidei</taxon>
        <taxon>Acestrorhamphidae</taxon>
        <taxon>Acestrorhamphinae</taxon>
        <taxon>Astyanax</taxon>
    </lineage>
</organism>
<dbReference type="SUPFAM" id="SSF50978">
    <property type="entry name" value="WD40 repeat-like"/>
    <property type="match status" value="1"/>
</dbReference>
<reference evidence="1 2" key="1">
    <citation type="submission" date="2021-07" db="EMBL/GenBank/DDBJ databases">
        <authorList>
            <person name="Imarazene B."/>
            <person name="Zahm M."/>
            <person name="Klopp C."/>
            <person name="Cabau C."/>
            <person name="Beille S."/>
            <person name="Jouanno E."/>
            <person name="Castinel A."/>
            <person name="Lluch J."/>
            <person name="Gil L."/>
            <person name="Kuchtly C."/>
            <person name="Lopez Roques C."/>
            <person name="Donnadieu C."/>
            <person name="Parrinello H."/>
            <person name="Journot L."/>
            <person name="Du K."/>
            <person name="Schartl M."/>
            <person name="Retaux S."/>
            <person name="Guiguen Y."/>
        </authorList>
    </citation>
    <scope>NUCLEOTIDE SEQUENCE [LARGE SCALE GENOMIC DNA]</scope>
    <source>
        <strain evidence="1">Pach_M1</strain>
        <tissue evidence="1">Testis</tissue>
    </source>
</reference>
<accession>A0A8T2L1H4</accession>
<dbReference type="InterPro" id="IPR036322">
    <property type="entry name" value="WD40_repeat_dom_sf"/>
</dbReference>
<protein>
    <submittedName>
        <fullName evidence="1">WD repeat-containing protein 73</fullName>
    </submittedName>
</protein>
<dbReference type="GO" id="GO:0005829">
    <property type="term" value="C:cytosol"/>
    <property type="evidence" value="ECO:0007669"/>
    <property type="project" value="TreeGrafter"/>
</dbReference>
<dbReference type="EMBL" id="JAICCE010000017">
    <property type="protein sequence ID" value="KAG9265580.1"/>
    <property type="molecule type" value="Genomic_DNA"/>
</dbReference>
<dbReference type="SMART" id="SM00320">
    <property type="entry name" value="WD40"/>
    <property type="match status" value="4"/>
</dbReference>
<dbReference type="Proteomes" id="UP000752171">
    <property type="component" value="Unassembled WGS sequence"/>
</dbReference>
<dbReference type="InterPro" id="IPR001680">
    <property type="entry name" value="WD40_rpt"/>
</dbReference>
<proteinExistence type="predicted"/>
<dbReference type="AlphaFoldDB" id="A0A8T2L1H4"/>
<dbReference type="GO" id="GO:0000922">
    <property type="term" value="C:spindle pole"/>
    <property type="evidence" value="ECO:0007669"/>
    <property type="project" value="TreeGrafter"/>
</dbReference>
<evidence type="ECO:0000313" key="1">
    <source>
        <dbReference type="EMBL" id="KAG9265580.1"/>
    </source>
</evidence>
<dbReference type="PANTHER" id="PTHR46947">
    <property type="entry name" value="WD REPEAT-CONTAINING PROTEIN 73"/>
    <property type="match status" value="1"/>
</dbReference>
<dbReference type="InterPro" id="IPR042795">
    <property type="entry name" value="Wdr73"/>
</dbReference>
<name>A0A8T2L1H4_ASTMX</name>
<dbReference type="GO" id="GO:0031122">
    <property type="term" value="P:cytoplasmic microtubule organization"/>
    <property type="evidence" value="ECO:0007669"/>
    <property type="project" value="TreeGrafter"/>
</dbReference>
<comment type="caution">
    <text evidence="1">The sequence shown here is derived from an EMBL/GenBank/DDBJ whole genome shotgun (WGS) entry which is preliminary data.</text>
</comment>
<evidence type="ECO:0000313" key="2">
    <source>
        <dbReference type="Proteomes" id="UP000752171"/>
    </source>
</evidence>
<gene>
    <name evidence="1" type="primary">WDR73</name>
    <name evidence="1" type="ORF">AMEX_G20033</name>
</gene>
<sequence length="410" mass="45360">MCSQCCTCFLQQVAEISCVMIRWRGEEVVFESMDQCSDEAEDWFMDSLHMYKDLHVFQLEHPTKVIEWTSEKSICVAGYSSPKNEILELLLPLKLYAGGKQGLCPERDFKVEHGGFSEEPVECLRHIFGKRCLVSIGRNSSKLQVWDIGGDDTDIIRRTGVLNLSDSSPKSRKIASGLTEDPSVLHGYQISNVQLTELASGKVIYSIGSDSADAVSGLQFVNASAFVVCGNNGSLYLGDTRDPKIECFALQETTSRSDWTFGLRSGQPESDSSSCTVARLSSSGQVFVSDLRKMSTPVRRAQINVQHGDASSEFLTVTWAPALDSALAVSGFDGSVLVFDTTSWTTESQTPEPIFVHRGHIMSCEMETDDSPVMVTTHAWHPWRPRTLLSAASDGSMHVWDWVDKNNETL</sequence>